<keyword evidence="2" id="KW-1003">Cell membrane</keyword>
<evidence type="ECO:0000256" key="5">
    <source>
        <dbReference type="ARBA" id="ARBA00023136"/>
    </source>
</evidence>
<evidence type="ECO:0000313" key="8">
    <source>
        <dbReference type="Proteomes" id="UP000436822"/>
    </source>
</evidence>
<protein>
    <submittedName>
        <fullName evidence="7">Branched-chain amino acid ABC transporter permease</fullName>
    </submittedName>
</protein>
<keyword evidence="8" id="KW-1185">Reference proteome</keyword>
<dbReference type="PANTHER" id="PTHR30482">
    <property type="entry name" value="HIGH-AFFINITY BRANCHED-CHAIN AMINO ACID TRANSPORT SYSTEM PERMEASE"/>
    <property type="match status" value="1"/>
</dbReference>
<feature type="transmembrane region" description="Helical" evidence="6">
    <location>
        <begin position="227"/>
        <end position="243"/>
    </location>
</feature>
<feature type="transmembrane region" description="Helical" evidence="6">
    <location>
        <begin position="383"/>
        <end position="411"/>
    </location>
</feature>
<dbReference type="GO" id="GO:0005886">
    <property type="term" value="C:plasma membrane"/>
    <property type="evidence" value="ECO:0007669"/>
    <property type="project" value="UniProtKB-SubCell"/>
</dbReference>
<dbReference type="AlphaFoldDB" id="A0A6N6JD75"/>
<dbReference type="EMBL" id="BLJE01000001">
    <property type="protein sequence ID" value="GFE64291.1"/>
    <property type="molecule type" value="Genomic_DNA"/>
</dbReference>
<feature type="transmembrane region" description="Helical" evidence="6">
    <location>
        <begin position="82"/>
        <end position="103"/>
    </location>
</feature>
<dbReference type="Pfam" id="PF02653">
    <property type="entry name" value="BPD_transp_2"/>
    <property type="match status" value="2"/>
</dbReference>
<feature type="transmembrane region" description="Helical" evidence="6">
    <location>
        <begin position="145"/>
        <end position="163"/>
    </location>
</feature>
<dbReference type="CDD" id="cd06581">
    <property type="entry name" value="TM_PBP1_LivM_like"/>
    <property type="match status" value="1"/>
</dbReference>
<evidence type="ECO:0000313" key="7">
    <source>
        <dbReference type="EMBL" id="GFE64291.1"/>
    </source>
</evidence>
<feature type="transmembrane region" description="Helical" evidence="6">
    <location>
        <begin position="194"/>
        <end position="215"/>
    </location>
</feature>
<feature type="transmembrane region" description="Helical" evidence="6">
    <location>
        <begin position="55"/>
        <end position="75"/>
    </location>
</feature>
<feature type="transmembrane region" description="Helical" evidence="6">
    <location>
        <begin position="30"/>
        <end position="49"/>
    </location>
</feature>
<dbReference type="Proteomes" id="UP000436822">
    <property type="component" value="Unassembled WGS sequence"/>
</dbReference>
<keyword evidence="5 6" id="KW-0472">Membrane</keyword>
<evidence type="ECO:0000256" key="3">
    <source>
        <dbReference type="ARBA" id="ARBA00022692"/>
    </source>
</evidence>
<keyword evidence="3 6" id="KW-0812">Transmembrane</keyword>
<feature type="transmembrane region" description="Helical" evidence="6">
    <location>
        <begin position="6"/>
        <end position="23"/>
    </location>
</feature>
<keyword evidence="4 6" id="KW-1133">Transmembrane helix</keyword>
<name>A0A6N6JD75_9RHOB</name>
<gene>
    <name evidence="7" type="ORF">KIN_13650</name>
</gene>
<accession>A0A6N6JD75</accession>
<evidence type="ECO:0000256" key="6">
    <source>
        <dbReference type="SAM" id="Phobius"/>
    </source>
</evidence>
<proteinExistence type="predicted"/>
<feature type="transmembrane region" description="Helical" evidence="6">
    <location>
        <begin position="109"/>
        <end position="133"/>
    </location>
</feature>
<comment type="subcellular location">
    <subcellularLocation>
        <location evidence="1">Cell membrane</location>
        <topology evidence="1">Multi-pass membrane protein</topology>
    </subcellularLocation>
</comment>
<evidence type="ECO:0000256" key="1">
    <source>
        <dbReference type="ARBA" id="ARBA00004651"/>
    </source>
</evidence>
<dbReference type="InterPro" id="IPR043428">
    <property type="entry name" value="LivM-like"/>
</dbReference>
<evidence type="ECO:0000256" key="4">
    <source>
        <dbReference type="ARBA" id="ARBA00022989"/>
    </source>
</evidence>
<reference evidence="7 8" key="1">
    <citation type="submission" date="2019-12" db="EMBL/GenBank/DDBJ databases">
        <title>Litoreibacter badius sp. nov., a novel bacteriochlorophyll a-containing bacterium in the genus Litoreibacter.</title>
        <authorList>
            <person name="Kanamuro M."/>
            <person name="Takabe Y."/>
            <person name="Mori K."/>
            <person name="Takaichi S."/>
            <person name="Hanada S."/>
        </authorList>
    </citation>
    <scope>NUCLEOTIDE SEQUENCE [LARGE SCALE GENOMIC DNA]</scope>
    <source>
        <strain evidence="7 8">K6</strain>
    </source>
</reference>
<dbReference type="PANTHER" id="PTHR30482:SF10">
    <property type="entry name" value="HIGH-AFFINITY BRANCHED-CHAIN AMINO ACID TRANSPORT PROTEIN BRAE"/>
    <property type="match status" value="1"/>
</dbReference>
<dbReference type="InterPro" id="IPR001851">
    <property type="entry name" value="ABC_transp_permease"/>
</dbReference>
<dbReference type="GO" id="GO:0015658">
    <property type="term" value="F:branched-chain amino acid transmembrane transporter activity"/>
    <property type="evidence" value="ECO:0007669"/>
    <property type="project" value="InterPro"/>
</dbReference>
<comment type="caution">
    <text evidence="7">The sequence shown here is derived from an EMBL/GenBank/DDBJ whole genome shotgun (WGS) entry which is preliminary data.</text>
</comment>
<sequence>MMQLPVILCGLGVLICIAVVVLAERRKQIVLRDSAMFVIVACLILGTGFQESWNSALFILNFGLISAIMALGVNLQWGFAGLFNVGIMGFVALGGLAAVLISAEPTPGAWAAGGFQVLGALALGAATTTLAVILWKRMKPGRVRLGVLLTVLIGGFFLFRGIFDPAVSAIEAINPAQTGYLGGLNVFANEATRAGWMTVVAWPVGGLLAAGAAWIVGKTALGLRSDYLAIATLGIAEIIIAVMKNEDWLARGVKNVSGLPRPVPYEIDLQNNSDFVERAATIGLDPTTASTLFVKVAYGLLFAVVLVIFLLLAQWALKSPWGRMMRAIRDNEVAAEAMGKDVTARHLQVFVLGSAICGVAGAMMTTLDGQLTPGSYQPLRFTFLIWVMVIVGGSGNNLGAVLGGFIVWFLWVQVEPFGQFVMSVVTAGMADGSPIREHLLESAAHMRLLTMGVLMLLVLRFRPRGLIPER</sequence>
<evidence type="ECO:0000256" key="2">
    <source>
        <dbReference type="ARBA" id="ARBA00022475"/>
    </source>
</evidence>
<feature type="transmembrane region" description="Helical" evidence="6">
    <location>
        <begin position="296"/>
        <end position="317"/>
    </location>
</feature>
<organism evidence="7 8">
    <name type="scientific">Litoreibacter roseus</name>
    <dbReference type="NCBI Taxonomy" id="2601869"/>
    <lineage>
        <taxon>Bacteria</taxon>
        <taxon>Pseudomonadati</taxon>
        <taxon>Pseudomonadota</taxon>
        <taxon>Alphaproteobacteria</taxon>
        <taxon>Rhodobacterales</taxon>
        <taxon>Roseobacteraceae</taxon>
        <taxon>Litoreibacter</taxon>
    </lineage>
</organism>